<dbReference type="EMBL" id="JBDKXB010000004">
    <property type="protein sequence ID" value="MEY6431827.1"/>
    <property type="molecule type" value="Genomic_DNA"/>
</dbReference>
<dbReference type="InterPro" id="IPR001314">
    <property type="entry name" value="Peptidase_S1A"/>
</dbReference>
<evidence type="ECO:0000313" key="3">
    <source>
        <dbReference type="EMBL" id="MEY6431827.1"/>
    </source>
</evidence>
<proteinExistence type="predicted"/>
<evidence type="ECO:0000313" key="4">
    <source>
        <dbReference type="Proteomes" id="UP001564408"/>
    </source>
</evidence>
<comment type="caution">
    <text evidence="3">The sequence shown here is derived from an EMBL/GenBank/DDBJ whole genome shotgun (WGS) entry which is preliminary data.</text>
</comment>
<keyword evidence="4" id="KW-1185">Reference proteome</keyword>
<dbReference type="Gene3D" id="2.40.10.10">
    <property type="entry name" value="Trypsin-like serine proteases"/>
    <property type="match status" value="2"/>
</dbReference>
<dbReference type="InterPro" id="IPR050966">
    <property type="entry name" value="Glutamyl_endopeptidase"/>
</dbReference>
<dbReference type="GO" id="GO:0016787">
    <property type="term" value="F:hydrolase activity"/>
    <property type="evidence" value="ECO:0007669"/>
    <property type="project" value="UniProtKB-KW"/>
</dbReference>
<reference evidence="3 4" key="1">
    <citation type="submission" date="2024-05" db="EMBL/GenBank/DDBJ databases">
        <title>Genome Sequence and Characterization of the New Strain Purple Sulfur Bacterium of Genus Thioalkalicoccus.</title>
        <authorList>
            <person name="Bryantseva I.A."/>
            <person name="Kyndt J.A."/>
            <person name="Imhoff J.F."/>
        </authorList>
    </citation>
    <scope>NUCLEOTIDE SEQUENCE [LARGE SCALE GENOMIC DNA]</scope>
    <source>
        <strain evidence="3 4">Um2</strain>
    </source>
</reference>
<name>A0ABV4BC19_9GAMM</name>
<dbReference type="PROSITE" id="PS00134">
    <property type="entry name" value="TRYPSIN_HIS"/>
    <property type="match status" value="1"/>
</dbReference>
<dbReference type="Proteomes" id="UP001564408">
    <property type="component" value="Unassembled WGS sequence"/>
</dbReference>
<feature type="domain" description="Peptidase S1" evidence="2">
    <location>
        <begin position="21"/>
        <end position="266"/>
    </location>
</feature>
<dbReference type="PANTHER" id="PTHR15462">
    <property type="entry name" value="SERINE PROTEASE"/>
    <property type="match status" value="1"/>
</dbReference>
<dbReference type="EC" id="3.4.21.-" evidence="3"/>
<dbReference type="Pfam" id="PF00089">
    <property type="entry name" value="Trypsin"/>
    <property type="match status" value="1"/>
</dbReference>
<dbReference type="PRINTS" id="PR00722">
    <property type="entry name" value="CHYMOTRYPSIN"/>
</dbReference>
<gene>
    <name evidence="3" type="ORF">ABC977_05315</name>
</gene>
<keyword evidence="3" id="KW-0378">Hydrolase</keyword>
<accession>A0ABV4BC19</accession>
<dbReference type="InterPro" id="IPR009003">
    <property type="entry name" value="Peptidase_S1_PA"/>
</dbReference>
<dbReference type="SUPFAM" id="SSF50494">
    <property type="entry name" value="Trypsin-like serine proteases"/>
    <property type="match status" value="1"/>
</dbReference>
<evidence type="ECO:0000259" key="2">
    <source>
        <dbReference type="PROSITE" id="PS50240"/>
    </source>
</evidence>
<sequence length="278" mass="30699">MVSAFEFFDTPAGLDEQDYALVGPTDNRIHEARTARFPYNTVCHLGRDFGDQMWRGCSGALIGPRKVLTAAHCLYSLQLGRPPVRVRVVPGRADRDRFPYGAQMAAAAYVPRRFIEARSPAERQAHDYGLIVLPQPFPGITRFLPVQVLTDADMARLRGSTPLTVAGYPADRPVGSLWHHSESLRRFSPRRLFYTVDTCPGHSGSPIWASLNGGPAVVGIHTSGILDERGRSYGCAKGTVLAPPGLMNSGVRVTRDVAENLRDPQRVIEDRRPMQRVL</sequence>
<keyword evidence="1" id="KW-0732">Signal</keyword>
<dbReference type="RefSeq" id="WP_369666206.1">
    <property type="nucleotide sequence ID" value="NZ_JBDKXB010000004.1"/>
</dbReference>
<dbReference type="InterPro" id="IPR018114">
    <property type="entry name" value="TRYPSIN_HIS"/>
</dbReference>
<protein>
    <submittedName>
        <fullName evidence="3">Trypsin-like serine protease</fullName>
        <ecNumber evidence="3">3.4.21.-</ecNumber>
    </submittedName>
</protein>
<organism evidence="3 4">
    <name type="scientific">Thioalkalicoccus limnaeus</name>
    <dbReference type="NCBI Taxonomy" id="120681"/>
    <lineage>
        <taxon>Bacteria</taxon>
        <taxon>Pseudomonadati</taxon>
        <taxon>Pseudomonadota</taxon>
        <taxon>Gammaproteobacteria</taxon>
        <taxon>Chromatiales</taxon>
        <taxon>Chromatiaceae</taxon>
        <taxon>Thioalkalicoccus</taxon>
    </lineage>
</organism>
<dbReference type="PROSITE" id="PS50240">
    <property type="entry name" value="TRYPSIN_DOM"/>
    <property type="match status" value="1"/>
</dbReference>
<dbReference type="InterPro" id="IPR001254">
    <property type="entry name" value="Trypsin_dom"/>
</dbReference>
<dbReference type="InterPro" id="IPR043504">
    <property type="entry name" value="Peptidase_S1_PA_chymotrypsin"/>
</dbReference>
<dbReference type="PANTHER" id="PTHR15462:SF8">
    <property type="entry name" value="SERINE PROTEASE"/>
    <property type="match status" value="1"/>
</dbReference>
<evidence type="ECO:0000256" key="1">
    <source>
        <dbReference type="ARBA" id="ARBA00022729"/>
    </source>
</evidence>